<evidence type="ECO:0000259" key="8">
    <source>
        <dbReference type="PROSITE" id="PS50979"/>
    </source>
</evidence>
<dbReference type="EMBL" id="JAVRRA010024637">
    <property type="protein sequence ID" value="KAK5131553.1"/>
    <property type="molecule type" value="Genomic_DNA"/>
</dbReference>
<dbReference type="InterPro" id="IPR011764">
    <property type="entry name" value="Biotin_carboxylation_dom"/>
</dbReference>
<feature type="domain" description="Lipoyl-binding" evidence="6">
    <location>
        <begin position="474"/>
        <end position="550"/>
    </location>
</feature>
<organism evidence="9 10">
    <name type="scientific">Cryomyces antarcticus</name>
    <dbReference type="NCBI Taxonomy" id="329879"/>
    <lineage>
        <taxon>Eukaryota</taxon>
        <taxon>Fungi</taxon>
        <taxon>Dikarya</taxon>
        <taxon>Ascomycota</taxon>
        <taxon>Pezizomycotina</taxon>
        <taxon>Dothideomycetes</taxon>
        <taxon>Dothideomycetes incertae sedis</taxon>
        <taxon>Cryomyces</taxon>
    </lineage>
</organism>
<dbReference type="SMART" id="SM00878">
    <property type="entry name" value="Biotin_carb_C"/>
    <property type="match status" value="1"/>
</dbReference>
<dbReference type="PROSITE" id="PS50975">
    <property type="entry name" value="ATP_GRASP"/>
    <property type="match status" value="1"/>
</dbReference>
<evidence type="ECO:0000256" key="4">
    <source>
        <dbReference type="ARBA" id="ARBA00023267"/>
    </source>
</evidence>
<dbReference type="InterPro" id="IPR011053">
    <property type="entry name" value="Single_hybrid_motif"/>
</dbReference>
<comment type="caution">
    <text evidence="9">The sequence shown here is derived from an EMBL/GenBank/DDBJ whole genome shotgun (WGS) entry which is preliminary data.</text>
</comment>
<dbReference type="PROSITE" id="PS50979">
    <property type="entry name" value="BC"/>
    <property type="match status" value="1"/>
</dbReference>
<keyword evidence="3 5" id="KW-0067">ATP-binding</keyword>
<evidence type="ECO:0008006" key="11">
    <source>
        <dbReference type="Google" id="ProtNLM"/>
    </source>
</evidence>
<dbReference type="SUPFAM" id="SSF51230">
    <property type="entry name" value="Single hybrid motif"/>
    <property type="match status" value="1"/>
</dbReference>
<dbReference type="InterPro" id="IPR000089">
    <property type="entry name" value="Biotin_lipoyl"/>
</dbReference>
<dbReference type="Gene3D" id="2.40.50.100">
    <property type="match status" value="1"/>
</dbReference>
<dbReference type="PANTHER" id="PTHR18866:SF33">
    <property type="entry name" value="METHYLCROTONOYL-COA CARBOXYLASE SUBUNIT ALPHA, MITOCHONDRIAL-RELATED"/>
    <property type="match status" value="1"/>
</dbReference>
<dbReference type="InterPro" id="IPR005479">
    <property type="entry name" value="CPAse_ATP-bd"/>
</dbReference>
<feature type="domain" description="ATP-grasp" evidence="7">
    <location>
        <begin position="1"/>
        <end position="196"/>
    </location>
</feature>
<evidence type="ECO:0000259" key="6">
    <source>
        <dbReference type="PROSITE" id="PS50968"/>
    </source>
</evidence>
<dbReference type="InterPro" id="IPR005482">
    <property type="entry name" value="Biotin_COase_C"/>
</dbReference>
<dbReference type="PROSITE" id="PS00867">
    <property type="entry name" value="CPSASE_2"/>
    <property type="match status" value="1"/>
</dbReference>
<protein>
    <recommendedName>
        <fullName evidence="11">Methylcrotonoyl-CoA carboxylase subunit alpha, mitochondrial</fullName>
    </recommendedName>
</protein>
<evidence type="ECO:0000256" key="2">
    <source>
        <dbReference type="ARBA" id="ARBA00022741"/>
    </source>
</evidence>
<dbReference type="InterPro" id="IPR011054">
    <property type="entry name" value="Rudment_hybrid_motif"/>
</dbReference>
<evidence type="ECO:0000256" key="1">
    <source>
        <dbReference type="ARBA" id="ARBA00022598"/>
    </source>
</evidence>
<sequence length="555" mass="61268">MTAANVPCIPGYHGSEQDPQSLRQEAEKIGYPVLLKAVKGGGGKGMRIAHTDSEFLDRLESAKSEARSSFGDDVMLVEKYITTPRHIEVQVFADKFGNCVALGERDCSIQRRHQKILEESPAPQLEETVRQDLWDKARKAALAVGYEGAGTVEFIFDNETGEFFFMEMNTRLQVEHPVTEMVTGEDLVRWQLIVAEGGELPLTQGEIEERIGKRGHAIEARIYAENPDMNFIPDSGKLLHLRTPPITGTVRIDAGFVAGDEVSSYYDPMIAKLIVQGPTRQAALQKMSAALEAYEIAGPITNIEFLKKLCVSPAFVAGKLETGYIDKHRDELFTREVTKPEVLAQAALGLHLQELSNLQTIPVSGFTNITVDFGDGYQERAYHFAEAALDGKSESVASTIKVRQTSPGTFDISVGDVDYFNVTSTRDSASSIRSFLPHTRLDTTFVRDEDKITLFQHGKQYRLQLAVPKWAEKALGIKDVTNSVLAPMPCKVLRVDVEEGQEVKKDQALVVIESMKMETVIRSPHDGKIAKVVHKAGDLCKAGTALVEFVEPSDA</sequence>
<dbReference type="Pfam" id="PF02786">
    <property type="entry name" value="CPSase_L_D2"/>
    <property type="match status" value="1"/>
</dbReference>
<dbReference type="InterPro" id="IPR011761">
    <property type="entry name" value="ATP-grasp"/>
</dbReference>
<proteinExistence type="predicted"/>
<dbReference type="Gene3D" id="3.30.470.20">
    <property type="entry name" value="ATP-grasp fold, B domain"/>
    <property type="match status" value="1"/>
</dbReference>
<keyword evidence="1" id="KW-0436">Ligase</keyword>
<gene>
    <name evidence="9" type="ORF">LTR16_000649</name>
</gene>
<dbReference type="SUPFAM" id="SSF56059">
    <property type="entry name" value="Glutathione synthetase ATP-binding domain-like"/>
    <property type="match status" value="1"/>
</dbReference>
<dbReference type="SUPFAM" id="SSF51246">
    <property type="entry name" value="Rudiment single hybrid motif"/>
    <property type="match status" value="1"/>
</dbReference>
<evidence type="ECO:0000313" key="10">
    <source>
        <dbReference type="Proteomes" id="UP001357485"/>
    </source>
</evidence>
<keyword evidence="4" id="KW-0092">Biotin</keyword>
<dbReference type="PROSITE" id="PS50968">
    <property type="entry name" value="BIOTINYL_LIPOYL"/>
    <property type="match status" value="1"/>
</dbReference>
<evidence type="ECO:0000256" key="3">
    <source>
        <dbReference type="ARBA" id="ARBA00022840"/>
    </source>
</evidence>
<keyword evidence="2 5" id="KW-0547">Nucleotide-binding</keyword>
<dbReference type="CDD" id="cd06850">
    <property type="entry name" value="biotinyl_domain"/>
    <property type="match status" value="1"/>
</dbReference>
<evidence type="ECO:0000256" key="5">
    <source>
        <dbReference type="PROSITE-ProRule" id="PRU00409"/>
    </source>
</evidence>
<dbReference type="Pfam" id="PF00364">
    <property type="entry name" value="Biotin_lipoyl"/>
    <property type="match status" value="1"/>
</dbReference>
<evidence type="ECO:0000259" key="7">
    <source>
        <dbReference type="PROSITE" id="PS50975"/>
    </source>
</evidence>
<feature type="domain" description="Biotin carboxylation" evidence="8">
    <location>
        <begin position="1"/>
        <end position="330"/>
    </location>
</feature>
<accession>A0ABR0KWD6</accession>
<name>A0ABR0KWD6_9PEZI</name>
<dbReference type="Pfam" id="PF02785">
    <property type="entry name" value="Biotin_carb_C"/>
    <property type="match status" value="1"/>
</dbReference>
<dbReference type="PANTHER" id="PTHR18866">
    <property type="entry name" value="CARBOXYLASE:PYRUVATE/ACETYL-COA/PROPIONYL-COA CARBOXYLASE"/>
    <property type="match status" value="1"/>
</dbReference>
<dbReference type="Proteomes" id="UP001357485">
    <property type="component" value="Unassembled WGS sequence"/>
</dbReference>
<reference evidence="9 10" key="1">
    <citation type="submission" date="2023-08" db="EMBL/GenBank/DDBJ databases">
        <title>Black Yeasts Isolated from many extreme environments.</title>
        <authorList>
            <person name="Coleine C."/>
            <person name="Stajich J.E."/>
            <person name="Selbmann L."/>
        </authorList>
    </citation>
    <scope>NUCLEOTIDE SEQUENCE [LARGE SCALE GENOMIC DNA]</scope>
    <source>
        <strain evidence="9 10">CCFEE 536</strain>
    </source>
</reference>
<dbReference type="InterPro" id="IPR050856">
    <property type="entry name" value="Biotin_carboxylase_complex"/>
</dbReference>
<evidence type="ECO:0000313" key="9">
    <source>
        <dbReference type="EMBL" id="KAK5131553.1"/>
    </source>
</evidence>
<keyword evidence="10" id="KW-1185">Reference proteome</keyword>